<dbReference type="InterPro" id="IPR045851">
    <property type="entry name" value="AMP-bd_C_sf"/>
</dbReference>
<gene>
    <name evidence="9" type="ORF">GC101_08520</name>
</gene>
<keyword evidence="7" id="KW-0511">Multifunctional enzyme</keyword>
<dbReference type="Proteomes" id="UP000596857">
    <property type="component" value="Unassembled WGS sequence"/>
</dbReference>
<sequence>MNKLTDQDKQLKLNDIIERRKQRHAENPIGSIVAQKREGTSNNFYSSFAQQRLFFLDQFEKNSSTYNIGGALILKGKLNRDALEAGVEYLSKRHESLRTTFSLTGSKVTQIVDSDKRVPLEMYDLRTIDSFDKEEQATKLLEEKFNQSFNLTKGPLARLILVRLEDQLHYLCLCIHHIISDNRSIQIFLDELGILYSQYISEQELSLPELKVQYADYSLWQRNTIQETRFKKQLDYWVEEFSDVSHLLELPFDFNRKTLRKSEGHTLIINRGLKVKEAIQKIGKDSGVSSYMTLMAAFQLFLFKYSNQKRFAVGTPVTARKNAETQDIIGMFADTVAIATNFEQDLTFKQLILEVRDRVLDAAANGEVPFDKLIDALKVERSTSYTPLFQTMFVFHEQPKPLVLPYIDVFSKPLSSTSSKFDITLTIVDTPDGFEEHWEYSSSLFKQKTIEGFMKRFGVLLDQIISSPNENLSKLHLMEENEIREIIYERNNTFFDYDLSIPIYSYIQEQSKRKPDEVAVKFKNQTLTYQQLENLSNQMANRLAEEGVSKGDFVSICMYRSLALIVALLGTIKRGAVYVPIDPDYPRERLHYLLEDSSSDIMVLDDDTYDLISLPNDKPSIVLDSNWYNINHCSDQLMPVEFSPMDNCYMIYTSGSTGQPKGAIVHHAAVANRLLWMRDDYDLNEHDIFLQKTPYSFDVSVWELFLPLMVGAKLIIAEPQLHKDTSYLLNVIHSEKISVLHFVPSMLEAFLKEIDTSRFASVRKVFCSGEALPQKTAAKFLNAFEKSMLINLYGPTEAAVDVSAWTCTADTSMNSVPIGFPVANTQLYILDSNFMPVPERVPGELYIGGVQVGKGYYGKPELTKEKFLDNFISKEDGAKLYRTGDLARYNSDGSIEFLGRNDNQVKIRGFRIELGEIESVIAQNPLVNNVLVKAVNHREGKAIIAYVTHKAEEKKLREELKQHVSSNLPEYMIPSFFIFMSEFPLTPNGKIDFMMFPTIDLSISKELIDFQPPTSEIEQILCNVYQEVLSLPAIGITNGFFDVGGDSIVALQIVAKAKEAGLHFEVSDIFRYQTVQELATHASLSRDRIEMGGYTPFSLLSKKDKADLPEGIIDAYPLSVLQQGMIYHSEFGRQNSTYHDVFSYHIQASPRFADFKQAFYRMVDRHPVLRTIVQLSEYSEPLQMVLEKTGEVFGEDQDISGLSLQEQEGFLQAFVDTEKNQRFILETSQLIRVFLMKRSEQSFQLTLSFHHSILDGWSIGKLLIEVLENFSDLLMNEKIRTRSNLKSTYGEFIKKERESTDDEELTSYFRRYLEDSEVTTLPTSKRLAEVTENDHGLKMEKIIITQETFVKLSRLSGDLRVPLKTLLMTAHLRALGAACGTQDVLTGHVSHGRLEETDGENVLGLFLNTLPIRLKLQQESYREMISRVINEEVSQIKARRYPFAQILAATKKDTLTDTIFNFTNFHTTTQIDELSNVKVIDQILYEKTNFSLMAAFSLDGNSSNLLAYLRYHPEFYDEQRIKNLAGYYERILYEMAEDCDTPIFSGSILSPEESGELLYSFNRSYAPYDLSHPLQHWFEEQVKRTPDAIALKYGEDSMTYSQLNRNANQIAHFLIGKGIKANDFVGIALNRSFAMFEGIYGILKAGAAYVPIDPSYPEGRLLHMLEDSKIRLLLSDQSSIGVLPADDISIICLDSEREQFAGMPDINPDVSIDSVNYAYMIYTSGSTGKPKGAINRHCAISNFMLWMNENYHLGEQDSVLQKTPFSFDVSLCEIFQPLMSGARVIITEPEGHKDTAYLAELIKKEAVTLVHFVPSMLSIFLEEPLIEKINSLKHVICIGEALTKEHEKHFYQKMNAQLSNLYGPAETAVVVTYWRCNPNDESTFVPIGYPVANTQMYLVDAMLNIVPKGIPGEILIGGVQVGAGYFNRDELNKEKFIEDIFLENGGMLYRTGDLGRYTESGEIEFLGRMDHQVKINGQRIELGEIEEAVRSHPAVKEALVSIYRNNAGGNSLGAHILVRDSSNSLNEEDILRHISNSLPAYMIPEQLLLLSEFPLNPSGKTDRKALPQFSPIKAVSHVAMIRPQNELEQAIHDVISTVLGVEEISVIGNLLDYGMGSLSAIRVVSKLRNTLGLDINLTGLFNNKTITELSNYMLASFVEGMSEGELELAVLD</sequence>
<dbReference type="Gene3D" id="2.30.38.10">
    <property type="entry name" value="Luciferase, Domain 3"/>
    <property type="match status" value="2"/>
</dbReference>
<reference evidence="9 10" key="1">
    <citation type="submission" date="2019-10" db="EMBL/GenBank/DDBJ databases">
        <title>Description of Paenibacillus terricola sp. nov.</title>
        <authorList>
            <person name="Carlier A."/>
            <person name="Qi S."/>
        </authorList>
    </citation>
    <scope>NUCLEOTIDE SEQUENCE [LARGE SCALE GENOMIC DNA]</scope>
    <source>
        <strain evidence="9 10">LMG 31459</strain>
    </source>
</reference>
<dbReference type="RefSeq" id="WP_171716871.1">
    <property type="nucleotide sequence ID" value="NZ_WHOB01000021.1"/>
</dbReference>
<dbReference type="Pfam" id="PF00668">
    <property type="entry name" value="Condensation"/>
    <property type="match status" value="2"/>
</dbReference>
<dbReference type="Gene3D" id="1.10.1200.10">
    <property type="entry name" value="ACP-like"/>
    <property type="match status" value="2"/>
</dbReference>
<evidence type="ECO:0000256" key="4">
    <source>
        <dbReference type="ARBA" id="ARBA00022553"/>
    </source>
</evidence>
<dbReference type="Gene3D" id="3.30.300.30">
    <property type="match status" value="2"/>
</dbReference>
<dbReference type="InterPro" id="IPR009081">
    <property type="entry name" value="PP-bd_ACP"/>
</dbReference>
<dbReference type="InterPro" id="IPR000873">
    <property type="entry name" value="AMP-dep_synth/lig_dom"/>
</dbReference>
<dbReference type="PROSITE" id="PS00455">
    <property type="entry name" value="AMP_BINDING"/>
    <property type="match status" value="2"/>
</dbReference>
<accession>A0ABX1YEJ5</accession>
<comment type="similarity">
    <text evidence="2">Belongs to the ATP-dependent AMP-binding enzyme family.</text>
</comment>
<evidence type="ECO:0000256" key="3">
    <source>
        <dbReference type="ARBA" id="ARBA00022450"/>
    </source>
</evidence>
<keyword evidence="6" id="KW-0045">Antibiotic biosynthesis</keyword>
<protein>
    <submittedName>
        <fullName evidence="9">Amino acid adenylation domain-containing protein</fullName>
    </submittedName>
</protein>
<evidence type="ECO:0000259" key="8">
    <source>
        <dbReference type="PROSITE" id="PS50075"/>
    </source>
</evidence>
<dbReference type="InterPro" id="IPR001242">
    <property type="entry name" value="Condensation_dom"/>
</dbReference>
<dbReference type="CDD" id="cd17646">
    <property type="entry name" value="A_NRPS_AB3403-like"/>
    <property type="match status" value="2"/>
</dbReference>
<dbReference type="CDD" id="cd19531">
    <property type="entry name" value="LCL_NRPS-like"/>
    <property type="match status" value="1"/>
</dbReference>
<dbReference type="Pfam" id="PF00550">
    <property type="entry name" value="PP-binding"/>
    <property type="match status" value="2"/>
</dbReference>
<evidence type="ECO:0000256" key="6">
    <source>
        <dbReference type="ARBA" id="ARBA00023194"/>
    </source>
</evidence>
<dbReference type="Gene3D" id="3.40.50.980">
    <property type="match status" value="4"/>
</dbReference>
<dbReference type="Pfam" id="PF00501">
    <property type="entry name" value="AMP-binding"/>
    <property type="match status" value="2"/>
</dbReference>
<keyword evidence="10" id="KW-1185">Reference proteome</keyword>
<evidence type="ECO:0000256" key="7">
    <source>
        <dbReference type="ARBA" id="ARBA00023268"/>
    </source>
</evidence>
<dbReference type="PROSITE" id="PS00012">
    <property type="entry name" value="PHOSPHOPANTETHEINE"/>
    <property type="match status" value="1"/>
</dbReference>
<dbReference type="SUPFAM" id="SSF56801">
    <property type="entry name" value="Acetyl-CoA synthetase-like"/>
    <property type="match status" value="2"/>
</dbReference>
<dbReference type="SUPFAM" id="SSF52777">
    <property type="entry name" value="CoA-dependent acyltransferases"/>
    <property type="match status" value="4"/>
</dbReference>
<keyword evidence="4" id="KW-0597">Phosphoprotein</keyword>
<feature type="domain" description="Carrier" evidence="8">
    <location>
        <begin position="1012"/>
        <end position="1086"/>
    </location>
</feature>
<dbReference type="InterPro" id="IPR020806">
    <property type="entry name" value="PKS_PP-bd"/>
</dbReference>
<name>A0ABX1YEJ5_9BACL</name>
<dbReference type="NCBIfam" id="NF003417">
    <property type="entry name" value="PRK04813.1"/>
    <property type="match status" value="2"/>
</dbReference>
<proteinExistence type="inferred from homology"/>
<comment type="caution">
    <text evidence="9">The sequence shown here is derived from an EMBL/GenBank/DDBJ whole genome shotgun (WGS) entry which is preliminary data.</text>
</comment>
<dbReference type="InterPro" id="IPR036736">
    <property type="entry name" value="ACP-like_sf"/>
</dbReference>
<dbReference type="EMBL" id="WHOB01000021">
    <property type="protein sequence ID" value="NOU78929.1"/>
    <property type="molecule type" value="Genomic_DNA"/>
</dbReference>
<evidence type="ECO:0000313" key="9">
    <source>
        <dbReference type="EMBL" id="NOU78929.1"/>
    </source>
</evidence>
<keyword evidence="3" id="KW-0596">Phosphopantetheine</keyword>
<dbReference type="NCBIfam" id="TIGR01733">
    <property type="entry name" value="AA-adenyl-dom"/>
    <property type="match status" value="2"/>
</dbReference>
<evidence type="ECO:0000256" key="1">
    <source>
        <dbReference type="ARBA" id="ARBA00001957"/>
    </source>
</evidence>
<dbReference type="Gene3D" id="3.30.559.10">
    <property type="entry name" value="Chloramphenicol acetyltransferase-like domain"/>
    <property type="match status" value="2"/>
</dbReference>
<dbReference type="Gene3D" id="3.30.559.30">
    <property type="entry name" value="Nonribosomal peptide synthetase, condensation domain"/>
    <property type="match status" value="2"/>
</dbReference>
<dbReference type="PANTHER" id="PTHR45527:SF1">
    <property type="entry name" value="FATTY ACID SYNTHASE"/>
    <property type="match status" value="1"/>
</dbReference>
<dbReference type="InterPro" id="IPR010071">
    <property type="entry name" value="AA_adenyl_dom"/>
</dbReference>
<dbReference type="Pfam" id="PF13193">
    <property type="entry name" value="AMP-binding_C"/>
    <property type="match status" value="2"/>
</dbReference>
<evidence type="ECO:0000256" key="5">
    <source>
        <dbReference type="ARBA" id="ARBA00022737"/>
    </source>
</evidence>
<dbReference type="SMART" id="SM00823">
    <property type="entry name" value="PKS_PP"/>
    <property type="match status" value="2"/>
</dbReference>
<dbReference type="SUPFAM" id="SSF47336">
    <property type="entry name" value="ACP-like"/>
    <property type="match status" value="2"/>
</dbReference>
<feature type="domain" description="Carrier" evidence="8">
    <location>
        <begin position="2082"/>
        <end position="2157"/>
    </location>
</feature>
<dbReference type="InterPro" id="IPR020845">
    <property type="entry name" value="AMP-binding_CS"/>
</dbReference>
<evidence type="ECO:0000313" key="10">
    <source>
        <dbReference type="Proteomes" id="UP000596857"/>
    </source>
</evidence>
<dbReference type="PROSITE" id="PS50075">
    <property type="entry name" value="CARRIER"/>
    <property type="match status" value="2"/>
</dbReference>
<organism evidence="9 10">
    <name type="scientific">Paenibacillus phytohabitans</name>
    <dbReference type="NCBI Taxonomy" id="2654978"/>
    <lineage>
        <taxon>Bacteria</taxon>
        <taxon>Bacillati</taxon>
        <taxon>Bacillota</taxon>
        <taxon>Bacilli</taxon>
        <taxon>Bacillales</taxon>
        <taxon>Paenibacillaceae</taxon>
        <taxon>Paenibacillus</taxon>
    </lineage>
</organism>
<dbReference type="PANTHER" id="PTHR45527">
    <property type="entry name" value="NONRIBOSOMAL PEPTIDE SYNTHETASE"/>
    <property type="match status" value="1"/>
</dbReference>
<evidence type="ECO:0000256" key="2">
    <source>
        <dbReference type="ARBA" id="ARBA00006432"/>
    </source>
</evidence>
<comment type="cofactor">
    <cofactor evidence="1">
        <name>pantetheine 4'-phosphate</name>
        <dbReference type="ChEBI" id="CHEBI:47942"/>
    </cofactor>
</comment>
<dbReference type="InterPro" id="IPR006162">
    <property type="entry name" value="Ppantetheine_attach_site"/>
</dbReference>
<dbReference type="InterPro" id="IPR023213">
    <property type="entry name" value="CAT-like_dom_sf"/>
</dbReference>
<keyword evidence="5" id="KW-0677">Repeat</keyword>
<dbReference type="InterPro" id="IPR025110">
    <property type="entry name" value="AMP-bd_C"/>
</dbReference>